<gene>
    <name evidence="3" type="primary">LOC115227299</name>
</gene>
<evidence type="ECO:0000313" key="3">
    <source>
        <dbReference type="RefSeq" id="XP_036354481.1"/>
    </source>
</evidence>
<evidence type="ECO:0000313" key="2">
    <source>
        <dbReference type="Proteomes" id="UP000515154"/>
    </source>
</evidence>
<protein>
    <submittedName>
        <fullName evidence="3">Microfibrillar-associated protein 1-like</fullName>
    </submittedName>
</protein>
<proteinExistence type="predicted"/>
<sequence length="87" mass="10648">MLRQQILDKKHEPEPESEEEDEFVSEYEEYEEIVEEEVKPLPKPVFVSKKDRITLKELEEKEELEKRLEIEAIKIREEQRQHSLRVN</sequence>
<accession>A0A7E6EG00</accession>
<reference evidence="3" key="1">
    <citation type="submission" date="2025-08" db="UniProtKB">
        <authorList>
            <consortium name="RefSeq"/>
        </authorList>
    </citation>
    <scope>IDENTIFICATION</scope>
</reference>
<dbReference type="Proteomes" id="UP000515154">
    <property type="component" value="Unplaced"/>
</dbReference>
<name>A0A7E6EG00_9MOLL</name>
<dbReference type="RefSeq" id="XP_036354481.1">
    <property type="nucleotide sequence ID" value="XM_036498588.1"/>
</dbReference>
<organism evidence="2 3">
    <name type="scientific">Octopus sinensis</name>
    <name type="common">East Asian common octopus</name>
    <dbReference type="NCBI Taxonomy" id="2607531"/>
    <lineage>
        <taxon>Eukaryota</taxon>
        <taxon>Metazoa</taxon>
        <taxon>Spiralia</taxon>
        <taxon>Lophotrochozoa</taxon>
        <taxon>Mollusca</taxon>
        <taxon>Cephalopoda</taxon>
        <taxon>Coleoidea</taxon>
        <taxon>Octopodiformes</taxon>
        <taxon>Octopoda</taxon>
        <taxon>Incirrata</taxon>
        <taxon>Octopodidae</taxon>
        <taxon>Octopus</taxon>
    </lineage>
</organism>
<feature type="compositionally biased region" description="Basic and acidic residues" evidence="1">
    <location>
        <begin position="1"/>
        <end position="14"/>
    </location>
</feature>
<feature type="region of interest" description="Disordered" evidence="1">
    <location>
        <begin position="1"/>
        <end position="23"/>
    </location>
</feature>
<keyword evidence="2" id="KW-1185">Reference proteome</keyword>
<dbReference type="AlphaFoldDB" id="A0A7E6EG00"/>
<evidence type="ECO:0000256" key="1">
    <source>
        <dbReference type="SAM" id="MobiDB-lite"/>
    </source>
</evidence>
<dbReference type="KEGG" id="osn:115227299"/>